<proteinExistence type="predicted"/>
<evidence type="ECO:0000313" key="3">
    <source>
        <dbReference type="EMBL" id="KAF6410483.1"/>
    </source>
</evidence>
<evidence type="ECO:0000256" key="2">
    <source>
        <dbReference type="SAM" id="SignalP"/>
    </source>
</evidence>
<comment type="caution">
    <text evidence="3">The sequence shown here is derived from an EMBL/GenBank/DDBJ whole genome shotgun (WGS) entry which is preliminary data.</text>
</comment>
<feature type="signal peptide" evidence="2">
    <location>
        <begin position="1"/>
        <end position="18"/>
    </location>
</feature>
<evidence type="ECO:0000256" key="1">
    <source>
        <dbReference type="SAM" id="MobiDB-lite"/>
    </source>
</evidence>
<dbReference type="EMBL" id="JACASE010000014">
    <property type="protein sequence ID" value="KAF6410483.1"/>
    <property type="molecule type" value="Genomic_DNA"/>
</dbReference>
<keyword evidence="2" id="KW-0732">Signal</keyword>
<organism evidence="3 4">
    <name type="scientific">Rousettus aegyptiacus</name>
    <name type="common">Egyptian fruit bat</name>
    <name type="synonym">Pteropus aegyptiacus</name>
    <dbReference type="NCBI Taxonomy" id="9407"/>
    <lineage>
        <taxon>Eukaryota</taxon>
        <taxon>Metazoa</taxon>
        <taxon>Chordata</taxon>
        <taxon>Craniata</taxon>
        <taxon>Vertebrata</taxon>
        <taxon>Euteleostomi</taxon>
        <taxon>Mammalia</taxon>
        <taxon>Eutheria</taxon>
        <taxon>Laurasiatheria</taxon>
        <taxon>Chiroptera</taxon>
        <taxon>Yinpterochiroptera</taxon>
        <taxon>Pteropodoidea</taxon>
        <taxon>Pteropodidae</taxon>
        <taxon>Rousettinae</taxon>
        <taxon>Rousettus</taxon>
    </lineage>
</organism>
<feature type="chain" id="PRO_5029598627" evidence="2">
    <location>
        <begin position="19"/>
        <end position="145"/>
    </location>
</feature>
<protein>
    <submittedName>
        <fullName evidence="3">Uncharacterized protein</fullName>
    </submittedName>
</protein>
<sequence>MPFCTIYTAGTTLLLHLGQPLFLPASQHPPTGGAPTAFWSSLQSDNLVLWNHVHIDQLHHPISLHPTASGSNPAWPPALSAPVRQTPQLLARPSLPQQTPRSGLASEPGGEAERSRSRHRIGGGGCLVFWEVKGPPTSKQVSSSA</sequence>
<accession>A0A7J8CHV4</accession>
<dbReference type="AlphaFoldDB" id="A0A7J8CHV4"/>
<keyword evidence="4" id="KW-1185">Reference proteome</keyword>
<gene>
    <name evidence="3" type="ORF">HJG63_009026</name>
</gene>
<name>A0A7J8CHV4_ROUAE</name>
<evidence type="ECO:0000313" key="4">
    <source>
        <dbReference type="Proteomes" id="UP000593571"/>
    </source>
</evidence>
<reference evidence="3 4" key="1">
    <citation type="journal article" date="2020" name="Nature">
        <title>Six reference-quality genomes reveal evolution of bat adaptations.</title>
        <authorList>
            <person name="Jebb D."/>
            <person name="Huang Z."/>
            <person name="Pippel M."/>
            <person name="Hughes G.M."/>
            <person name="Lavrichenko K."/>
            <person name="Devanna P."/>
            <person name="Winkler S."/>
            <person name="Jermiin L.S."/>
            <person name="Skirmuntt E.C."/>
            <person name="Katzourakis A."/>
            <person name="Burkitt-Gray L."/>
            <person name="Ray D.A."/>
            <person name="Sullivan K.A.M."/>
            <person name="Roscito J.G."/>
            <person name="Kirilenko B.M."/>
            <person name="Davalos L.M."/>
            <person name="Corthals A.P."/>
            <person name="Power M.L."/>
            <person name="Jones G."/>
            <person name="Ransome R.D."/>
            <person name="Dechmann D.K.N."/>
            <person name="Locatelli A.G."/>
            <person name="Puechmaille S.J."/>
            <person name="Fedrigo O."/>
            <person name="Jarvis E.D."/>
            <person name="Hiller M."/>
            <person name="Vernes S.C."/>
            <person name="Myers E.W."/>
            <person name="Teeling E.C."/>
        </authorList>
    </citation>
    <scope>NUCLEOTIDE SEQUENCE [LARGE SCALE GENOMIC DNA]</scope>
    <source>
        <strain evidence="3">MRouAeg1</strain>
        <tissue evidence="3">Muscle</tissue>
    </source>
</reference>
<feature type="region of interest" description="Disordered" evidence="1">
    <location>
        <begin position="63"/>
        <end position="121"/>
    </location>
</feature>
<dbReference type="Proteomes" id="UP000593571">
    <property type="component" value="Unassembled WGS sequence"/>
</dbReference>